<sequence length="96" mass="10453">SSPFVLYSSHKSSHNLQPYCTRAHKSLVVCGDNGCTAAKAHICQDRGSSHFTALASSSARWCCNNFACMSPSTSARIFLSQSLRPNSVCRKPCRLN</sequence>
<name>A0A147B828_9ACAR</name>
<dbReference type="AlphaFoldDB" id="A0A147B828"/>
<reference evidence="1" key="1">
    <citation type="submission" date="2016-03" db="EMBL/GenBank/DDBJ databases">
        <title>Gut transcriptome analysis on engorged females of Ornithodoros mimon (Acari: Argasidae) and phylogenetic inferences of soft ticks.</title>
        <authorList>
            <person name="Landulfo G.A."/>
            <person name="Giovanni D."/>
            <person name="Carvalho E."/>
            <person name="Junqueira-de-Azevedo I."/>
            <person name="Patane J."/>
            <person name="Mendoca R."/>
            <person name="Barros-Battesti D."/>
        </authorList>
    </citation>
    <scope>NUCLEOTIDE SEQUENCE</scope>
    <source>
        <strain evidence="1">Females</strain>
        <tissue evidence="1">Gut</tissue>
    </source>
</reference>
<evidence type="ECO:0000313" key="1">
    <source>
        <dbReference type="EMBL" id="JAR86920.1"/>
    </source>
</evidence>
<dbReference type="EMBL" id="GEIB01001246">
    <property type="protein sequence ID" value="JAR86920.1"/>
    <property type="molecule type" value="Transcribed_RNA"/>
</dbReference>
<accession>A0A147B828</accession>
<protein>
    <submittedName>
        <fullName evidence="1">Putative selenoprotein</fullName>
    </submittedName>
</protein>
<proteinExistence type="predicted"/>
<organism evidence="1">
    <name type="scientific">Alectorobius mimon</name>
    <dbReference type="NCBI Taxonomy" id="360319"/>
    <lineage>
        <taxon>Eukaryota</taxon>
        <taxon>Metazoa</taxon>
        <taxon>Ecdysozoa</taxon>
        <taxon>Arthropoda</taxon>
        <taxon>Chelicerata</taxon>
        <taxon>Arachnida</taxon>
        <taxon>Acari</taxon>
        <taxon>Parasitiformes</taxon>
        <taxon>Ixodida</taxon>
        <taxon>Ixodoidea</taxon>
        <taxon>Argasidae</taxon>
        <taxon>Ornithodorinae</taxon>
        <taxon>Alectorobius</taxon>
    </lineage>
</organism>
<feature type="non-terminal residue" evidence="1">
    <location>
        <position position="1"/>
    </location>
</feature>